<name>A0A4S3ZTV9_9FLAO</name>
<protein>
    <recommendedName>
        <fullName evidence="1">Recombinase zinc beta ribbon domain-containing protein</fullName>
    </recommendedName>
</protein>
<dbReference type="EMBL" id="SSNZ01000006">
    <property type="protein sequence ID" value="THF49173.1"/>
    <property type="molecule type" value="Genomic_DNA"/>
</dbReference>
<dbReference type="Pfam" id="PF13408">
    <property type="entry name" value="Zn_ribbon_recom"/>
    <property type="match status" value="1"/>
</dbReference>
<accession>A0A4S3ZTV9</accession>
<comment type="caution">
    <text evidence="2">The sequence shown here is derived from an EMBL/GenBank/DDBJ whole genome shotgun (WGS) entry which is preliminary data.</text>
</comment>
<dbReference type="Proteomes" id="UP000307507">
    <property type="component" value="Unassembled WGS sequence"/>
</dbReference>
<evidence type="ECO:0000313" key="3">
    <source>
        <dbReference type="Proteomes" id="UP000307507"/>
    </source>
</evidence>
<dbReference type="InterPro" id="IPR025827">
    <property type="entry name" value="Zn_ribbon_recom_dom"/>
</dbReference>
<evidence type="ECO:0000259" key="1">
    <source>
        <dbReference type="Pfam" id="PF13408"/>
    </source>
</evidence>
<sequence>MVIDKRKRKTSKRKVLCEELILRGFLSCPECGKNLTGSASKGRSKKYHYYHCHPGCNFRVRADEVNHQFVEFLKKLKANEPYTTLVGMIQDNFKTASDRKNEAERVQKASMVEKFSDKMVNAHDLFVKGDIDYDDYLLIQSNCKRQIKTCVEEVKQLAILSKKGSSQEIFCVLNKLYDFYTEASLDVKRELISYMLPEKAILLKEGFDEMVNEPTRIVFNIKSSNPKHDDQDNESGSFQVMDEKYLVFIENYFMEKKMVQPTNLKNIVVFLKKITLLIIRG</sequence>
<reference evidence="2 3" key="1">
    <citation type="submission" date="2019-04" db="EMBL/GenBank/DDBJ databases">
        <title>Flavobacterium sp. nov. isolated from construction timber.</title>
        <authorList>
            <person name="Lin S.-Y."/>
            <person name="Chang C.-T."/>
            <person name="Young C.-C."/>
        </authorList>
    </citation>
    <scope>NUCLEOTIDE SEQUENCE [LARGE SCALE GENOMIC DNA]</scope>
    <source>
        <strain evidence="2 3">CC-CTC003</strain>
    </source>
</reference>
<organism evidence="2 3">
    <name type="scientific">Flavobacterium supellecticarium</name>
    <dbReference type="NCBI Taxonomy" id="2565924"/>
    <lineage>
        <taxon>Bacteria</taxon>
        <taxon>Pseudomonadati</taxon>
        <taxon>Bacteroidota</taxon>
        <taxon>Flavobacteriia</taxon>
        <taxon>Flavobacteriales</taxon>
        <taxon>Flavobacteriaceae</taxon>
        <taxon>Flavobacterium</taxon>
    </lineage>
</organism>
<proteinExistence type="predicted"/>
<dbReference type="AlphaFoldDB" id="A0A4S3ZTV9"/>
<evidence type="ECO:0000313" key="2">
    <source>
        <dbReference type="EMBL" id="THF49173.1"/>
    </source>
</evidence>
<feature type="domain" description="Recombinase zinc beta ribbon" evidence="1">
    <location>
        <begin position="21"/>
        <end position="73"/>
    </location>
</feature>
<gene>
    <name evidence="2" type="ORF">E6C50_13100</name>
</gene>
<keyword evidence="3" id="KW-1185">Reference proteome</keyword>
<dbReference type="OrthoDB" id="9815006at2"/>